<accession>A0A4U7N4I3</accession>
<proteinExistence type="predicted"/>
<evidence type="ECO:0000256" key="1">
    <source>
        <dbReference type="SAM" id="MobiDB-lite"/>
    </source>
</evidence>
<evidence type="ECO:0000313" key="2">
    <source>
        <dbReference type="EMBL" id="TKZ19434.1"/>
    </source>
</evidence>
<reference evidence="2 3" key="1">
    <citation type="submission" date="2019-04" db="EMBL/GenBank/DDBJ databases">
        <title>Genome sequence of Pelagicola litoralis CL-ES2.</title>
        <authorList>
            <person name="Cao J."/>
        </authorList>
    </citation>
    <scope>NUCLEOTIDE SEQUENCE [LARGE SCALE GENOMIC DNA]</scope>
    <source>
        <strain evidence="2 3">CL-ES2</strain>
    </source>
</reference>
<keyword evidence="3" id="KW-1185">Reference proteome</keyword>
<name>A0A4U7N4I3_9RHOB</name>
<protein>
    <recommendedName>
        <fullName evidence="4">Sensor histidine kinase</fullName>
    </recommendedName>
</protein>
<dbReference type="InterPro" id="IPR036890">
    <property type="entry name" value="HATPase_C_sf"/>
</dbReference>
<organism evidence="2 3">
    <name type="scientific">Shimia litoralis</name>
    <dbReference type="NCBI Taxonomy" id="420403"/>
    <lineage>
        <taxon>Bacteria</taxon>
        <taxon>Pseudomonadati</taxon>
        <taxon>Pseudomonadota</taxon>
        <taxon>Alphaproteobacteria</taxon>
        <taxon>Rhodobacterales</taxon>
        <taxon>Roseobacteraceae</taxon>
    </lineage>
</organism>
<dbReference type="EMBL" id="SULI01000012">
    <property type="protein sequence ID" value="TKZ19434.1"/>
    <property type="molecule type" value="Genomic_DNA"/>
</dbReference>
<dbReference type="SUPFAM" id="SSF55874">
    <property type="entry name" value="ATPase domain of HSP90 chaperone/DNA topoisomerase II/histidine kinase"/>
    <property type="match status" value="1"/>
</dbReference>
<feature type="region of interest" description="Disordered" evidence="1">
    <location>
        <begin position="315"/>
        <end position="344"/>
    </location>
</feature>
<dbReference type="Proteomes" id="UP000306575">
    <property type="component" value="Unassembled WGS sequence"/>
</dbReference>
<comment type="caution">
    <text evidence="2">The sequence shown here is derived from an EMBL/GenBank/DDBJ whole genome shotgun (WGS) entry which is preliminary data.</text>
</comment>
<dbReference type="AlphaFoldDB" id="A0A4U7N4I3"/>
<evidence type="ECO:0000313" key="3">
    <source>
        <dbReference type="Proteomes" id="UP000306575"/>
    </source>
</evidence>
<gene>
    <name evidence="2" type="ORF">FAP39_11110</name>
</gene>
<evidence type="ECO:0008006" key="4">
    <source>
        <dbReference type="Google" id="ProtNLM"/>
    </source>
</evidence>
<sequence length="344" mass="39117">MPNARIAFPERTDVSTLMSFAKELDYYSQHDRLIIDMPNKVFCGPFAMLLLGAKIRYLKEKCKNLHVIFDNWDSLPYLSHMGFYDMCGFVHGNAIGQAPGNSRYLPITRLRSEDLVEKPTDQFEEMQDLLQRSVDRIALVLAHDQYENRDLYDVLGYALREVLRNSFEHGETNRVYYCAQYWPTSNKVEFAACDFGVGVRRGLSRNPNFRFDSDKKALECSLLPSVSGRTHEPRRSSNWFNSGYGLYMTNRLARNGGNFVICSGSSAICMTPKTKANFVTSFPGTILRVNLNVGQIGSVQDRLAEFREEGKEIAAKIKGSGNRPPSAMSLLLRRDYAPSNRGRR</sequence>
<dbReference type="RefSeq" id="WP_138016470.1">
    <property type="nucleotide sequence ID" value="NZ_SULI01000012.1"/>
</dbReference>
<dbReference type="OrthoDB" id="3194831at2"/>